<reference evidence="3" key="1">
    <citation type="submission" date="2022-11" db="UniProtKB">
        <authorList>
            <consortium name="WormBaseParasite"/>
        </authorList>
    </citation>
    <scope>IDENTIFICATION</scope>
</reference>
<dbReference type="Proteomes" id="UP000887578">
    <property type="component" value="Unplaced"/>
</dbReference>
<accession>A0A914QE89</accession>
<sequence>MKFLIFPLFFVAVFGYDKYVECDLYNQRYPNLTLTKVYSENTTKTCEDICIEYLCPVKFFDKHNNEKVYVMGSGCREDVIKNCEFYIDFGINHHIYKNHYIYACISVSKNGKHKRYFPLGKSLSFSKLT</sequence>
<name>A0A914QE89_9BILA</name>
<dbReference type="WBParaSite" id="PDA_v2.g27690.t1">
    <property type="protein sequence ID" value="PDA_v2.g27690.t1"/>
    <property type="gene ID" value="PDA_v2.g27690"/>
</dbReference>
<evidence type="ECO:0000313" key="2">
    <source>
        <dbReference type="Proteomes" id="UP000887578"/>
    </source>
</evidence>
<keyword evidence="1" id="KW-0732">Signal</keyword>
<proteinExistence type="predicted"/>
<feature type="chain" id="PRO_5038126086" evidence="1">
    <location>
        <begin position="23"/>
        <end position="129"/>
    </location>
</feature>
<feature type="signal peptide" evidence="1">
    <location>
        <begin position="1"/>
        <end position="22"/>
    </location>
</feature>
<evidence type="ECO:0000256" key="1">
    <source>
        <dbReference type="SAM" id="SignalP"/>
    </source>
</evidence>
<organism evidence="2 3">
    <name type="scientific">Panagrolaimus davidi</name>
    <dbReference type="NCBI Taxonomy" id="227884"/>
    <lineage>
        <taxon>Eukaryota</taxon>
        <taxon>Metazoa</taxon>
        <taxon>Ecdysozoa</taxon>
        <taxon>Nematoda</taxon>
        <taxon>Chromadorea</taxon>
        <taxon>Rhabditida</taxon>
        <taxon>Tylenchina</taxon>
        <taxon>Panagrolaimomorpha</taxon>
        <taxon>Panagrolaimoidea</taxon>
        <taxon>Panagrolaimidae</taxon>
        <taxon>Panagrolaimus</taxon>
    </lineage>
</organism>
<keyword evidence="2" id="KW-1185">Reference proteome</keyword>
<protein>
    <submittedName>
        <fullName evidence="3">Uncharacterized protein</fullName>
    </submittedName>
</protein>
<dbReference type="AlphaFoldDB" id="A0A914QE89"/>
<evidence type="ECO:0000313" key="3">
    <source>
        <dbReference type="WBParaSite" id="PDA_v2.g27690.t1"/>
    </source>
</evidence>